<comment type="caution">
    <text evidence="2">The sequence shown here is derived from an EMBL/GenBank/DDBJ whole genome shotgun (WGS) entry which is preliminary data.</text>
</comment>
<protein>
    <submittedName>
        <fullName evidence="2">Uncharacterized protein</fullName>
    </submittedName>
</protein>
<keyword evidence="1" id="KW-0732">Signal</keyword>
<organism evidence="2 3">
    <name type="scientific">Hymenobacter coccineus</name>
    <dbReference type="NCBI Taxonomy" id="1908235"/>
    <lineage>
        <taxon>Bacteria</taxon>
        <taxon>Pseudomonadati</taxon>
        <taxon>Bacteroidota</taxon>
        <taxon>Cytophagia</taxon>
        <taxon>Cytophagales</taxon>
        <taxon>Hymenobacteraceae</taxon>
        <taxon>Hymenobacter</taxon>
    </lineage>
</organism>
<dbReference type="InterPro" id="IPR011990">
    <property type="entry name" value="TPR-like_helical_dom_sf"/>
</dbReference>
<gene>
    <name evidence="2" type="ORF">BEN49_07230</name>
</gene>
<keyword evidence="3" id="KW-1185">Reference proteome</keyword>
<dbReference type="Gene3D" id="1.25.40.10">
    <property type="entry name" value="Tetratricopeptide repeat domain"/>
    <property type="match status" value="1"/>
</dbReference>
<evidence type="ECO:0000313" key="2">
    <source>
        <dbReference type="EMBL" id="OGX90234.1"/>
    </source>
</evidence>
<sequence length="242" mass="25625">MLTTAGLALVLLVGSPRLALAQKVRQPTDGGQPGAAAAPRPARLQPLFGGLSPAQATAAYGAPKLEAVAKSFASKEEASAFFATKGFEYLSENQPDTATSRFNLAWLLNPRNADPYRGLGVVASSQPTPDASIALLQQALAIAPNNTLVLSDLGTSHLIRYGTGKKKKDLTTGMDLLQRAVAADATNANAWQQLARGYYYQEKYPQAWEAVHKGQALSTASLDFSLVSDLLAKLPDPQGTFK</sequence>
<evidence type="ECO:0000313" key="3">
    <source>
        <dbReference type="Proteomes" id="UP000177506"/>
    </source>
</evidence>
<feature type="chain" id="PRO_5009579476" evidence="1">
    <location>
        <begin position="22"/>
        <end position="242"/>
    </location>
</feature>
<dbReference type="SUPFAM" id="SSF48452">
    <property type="entry name" value="TPR-like"/>
    <property type="match status" value="1"/>
</dbReference>
<feature type="signal peptide" evidence="1">
    <location>
        <begin position="1"/>
        <end position="21"/>
    </location>
</feature>
<dbReference type="Proteomes" id="UP000177506">
    <property type="component" value="Unassembled WGS sequence"/>
</dbReference>
<proteinExistence type="predicted"/>
<accession>A0A1G1TH77</accession>
<name>A0A1G1TH77_9BACT</name>
<reference evidence="2 3" key="1">
    <citation type="submission" date="2016-08" db="EMBL/GenBank/DDBJ databases">
        <title>Hymenobacter coccineus sp. nov., Hymenobacter lapidarius sp. nov. and Hymenobacter glacialis sp. nov., isolated from Antarctic soil.</title>
        <authorList>
            <person name="Sedlacek I."/>
            <person name="Kralova S."/>
            <person name="Kyrova K."/>
            <person name="Maslanova I."/>
            <person name="Stankova E."/>
            <person name="Vrbovska V."/>
            <person name="Nemec M."/>
            <person name="Bartak M."/>
            <person name="Svec P."/>
            <person name="Busse H.-J."/>
            <person name="Pantucek R."/>
        </authorList>
    </citation>
    <scope>NUCLEOTIDE SEQUENCE [LARGE SCALE GENOMIC DNA]</scope>
    <source>
        <strain evidence="2 3">CCM 8649</strain>
    </source>
</reference>
<dbReference type="AlphaFoldDB" id="A0A1G1TH77"/>
<dbReference type="EMBL" id="MDZA01000177">
    <property type="protein sequence ID" value="OGX90234.1"/>
    <property type="molecule type" value="Genomic_DNA"/>
</dbReference>
<evidence type="ECO:0000256" key="1">
    <source>
        <dbReference type="SAM" id="SignalP"/>
    </source>
</evidence>